<dbReference type="PANTHER" id="PTHR13414:SF9">
    <property type="entry name" value="PROTON-COUPLED ZINC ANTIPORTER SLC30A9, MITOCHONDRIAL"/>
    <property type="match status" value="1"/>
</dbReference>
<evidence type="ECO:0000313" key="8">
    <source>
        <dbReference type="EMBL" id="GIL38095.1"/>
    </source>
</evidence>
<evidence type="ECO:0000313" key="9">
    <source>
        <dbReference type="Proteomes" id="UP000681075"/>
    </source>
</evidence>
<proteinExistence type="predicted"/>
<dbReference type="PANTHER" id="PTHR13414">
    <property type="entry name" value="HUEL-CATION TRANSPORTER"/>
    <property type="match status" value="1"/>
</dbReference>
<dbReference type="GO" id="GO:0016020">
    <property type="term" value="C:membrane"/>
    <property type="evidence" value="ECO:0007669"/>
    <property type="project" value="UniProtKB-SubCell"/>
</dbReference>
<feature type="transmembrane region" description="Helical" evidence="6">
    <location>
        <begin position="192"/>
        <end position="212"/>
    </location>
</feature>
<evidence type="ECO:0000256" key="1">
    <source>
        <dbReference type="ARBA" id="ARBA00004141"/>
    </source>
</evidence>
<dbReference type="InterPro" id="IPR040177">
    <property type="entry name" value="SLC30A9"/>
</dbReference>
<dbReference type="GO" id="GO:0008324">
    <property type="term" value="F:monoatomic cation transmembrane transporter activity"/>
    <property type="evidence" value="ECO:0007669"/>
    <property type="project" value="InterPro"/>
</dbReference>
<comment type="subcellular location">
    <subcellularLocation>
        <location evidence="1">Membrane</location>
        <topology evidence="1">Multi-pass membrane protein</topology>
    </subcellularLocation>
</comment>
<dbReference type="InterPro" id="IPR027469">
    <property type="entry name" value="Cation_efflux_TMD_sf"/>
</dbReference>
<keyword evidence="5 6" id="KW-0472">Membrane</keyword>
<gene>
    <name evidence="8" type="ORF">TMPK1_03320</name>
</gene>
<evidence type="ECO:0000256" key="4">
    <source>
        <dbReference type="ARBA" id="ARBA00022989"/>
    </source>
</evidence>
<reference evidence="8" key="1">
    <citation type="submission" date="2021-02" db="EMBL/GenBank/DDBJ databases">
        <title>Genome sequence of Rhodospirillales sp. strain TMPK1 isolated from soil.</title>
        <authorList>
            <person name="Nakai R."/>
            <person name="Kusada H."/>
            <person name="Tamaki H."/>
        </authorList>
    </citation>
    <scope>NUCLEOTIDE SEQUENCE</scope>
    <source>
        <strain evidence="8">TMPK1</strain>
    </source>
</reference>
<dbReference type="Pfam" id="PF01545">
    <property type="entry name" value="Cation_efflux"/>
    <property type="match status" value="1"/>
</dbReference>
<dbReference type="Proteomes" id="UP000681075">
    <property type="component" value="Unassembled WGS sequence"/>
</dbReference>
<comment type="caution">
    <text evidence="8">The sequence shown here is derived from an EMBL/GenBank/DDBJ whole genome shotgun (WGS) entry which is preliminary data.</text>
</comment>
<dbReference type="AlphaFoldDB" id="A0A8S8X9U4"/>
<name>A0A8S8X9U4_9PROT</name>
<dbReference type="SUPFAM" id="SSF161111">
    <property type="entry name" value="Cation efflux protein transmembrane domain-like"/>
    <property type="match status" value="1"/>
</dbReference>
<keyword evidence="2" id="KW-0813">Transport</keyword>
<sequence length="303" mass="31987">MDQTANESTRVVLAALAGNLAIALTKFAAALFSGSSAMLSEAIHSTVDTGNQALLLYGQRRSAKPPDETHPFGHGMELFFWGFVVALLVFALGGAMSIWQGVRKLDSDAPLEDVWINLAVLAASALFEFLSFRVSVREARRRFGDKPILASIRASKDPSLFAVLVEDSAALIGLAIAAAGVTLAWLLEKPMLDGAASIAIGVLLVGASLVLARETKSLLTGEAASPAILATARTVLRGDKRLAQLDGIASLQLGPREVLLAVTARFDPALDAAAVEAAIGELTDRINQDQVTTVRMFLRPAQT</sequence>
<keyword evidence="4 6" id="KW-1133">Transmembrane helix</keyword>
<dbReference type="RefSeq" id="WP_420241034.1">
    <property type="nucleotide sequence ID" value="NZ_BOPV01000001.1"/>
</dbReference>
<evidence type="ECO:0000256" key="3">
    <source>
        <dbReference type="ARBA" id="ARBA00022692"/>
    </source>
</evidence>
<dbReference type="InterPro" id="IPR002524">
    <property type="entry name" value="Cation_efflux"/>
</dbReference>
<dbReference type="InterPro" id="IPR058533">
    <property type="entry name" value="Cation_efflux_TM"/>
</dbReference>
<keyword evidence="9" id="KW-1185">Reference proteome</keyword>
<feature type="transmembrane region" description="Helical" evidence="6">
    <location>
        <begin position="160"/>
        <end position="186"/>
    </location>
</feature>
<evidence type="ECO:0000259" key="7">
    <source>
        <dbReference type="Pfam" id="PF01545"/>
    </source>
</evidence>
<dbReference type="EMBL" id="BOPV01000001">
    <property type="protein sequence ID" value="GIL38095.1"/>
    <property type="molecule type" value="Genomic_DNA"/>
</dbReference>
<dbReference type="Gene3D" id="1.20.1510.10">
    <property type="entry name" value="Cation efflux protein transmembrane domain"/>
    <property type="match status" value="1"/>
</dbReference>
<organism evidence="8 9">
    <name type="scientific">Roseiterribacter gracilis</name>
    <dbReference type="NCBI Taxonomy" id="2812848"/>
    <lineage>
        <taxon>Bacteria</taxon>
        <taxon>Pseudomonadati</taxon>
        <taxon>Pseudomonadota</taxon>
        <taxon>Alphaproteobacteria</taxon>
        <taxon>Rhodospirillales</taxon>
        <taxon>Roseiterribacteraceae</taxon>
        <taxon>Roseiterribacter</taxon>
    </lineage>
</organism>
<evidence type="ECO:0000256" key="2">
    <source>
        <dbReference type="ARBA" id="ARBA00022448"/>
    </source>
</evidence>
<evidence type="ECO:0000256" key="6">
    <source>
        <dbReference type="SAM" id="Phobius"/>
    </source>
</evidence>
<feature type="domain" description="Cation efflux protein transmembrane" evidence="7">
    <location>
        <begin position="12"/>
        <end position="219"/>
    </location>
</feature>
<dbReference type="NCBIfam" id="TIGR01297">
    <property type="entry name" value="CDF"/>
    <property type="match status" value="1"/>
</dbReference>
<accession>A0A8S8X9U4</accession>
<feature type="transmembrane region" description="Helical" evidence="6">
    <location>
        <begin position="12"/>
        <end position="32"/>
    </location>
</feature>
<evidence type="ECO:0000256" key="5">
    <source>
        <dbReference type="ARBA" id="ARBA00023136"/>
    </source>
</evidence>
<dbReference type="GO" id="GO:0006829">
    <property type="term" value="P:zinc ion transport"/>
    <property type="evidence" value="ECO:0007669"/>
    <property type="project" value="InterPro"/>
</dbReference>
<keyword evidence="3 6" id="KW-0812">Transmembrane</keyword>
<protein>
    <submittedName>
        <fullName evidence="8">Cation transporter</fullName>
    </submittedName>
</protein>
<feature type="transmembrane region" description="Helical" evidence="6">
    <location>
        <begin position="114"/>
        <end position="132"/>
    </location>
</feature>
<feature type="transmembrane region" description="Helical" evidence="6">
    <location>
        <begin position="78"/>
        <end position="102"/>
    </location>
</feature>